<dbReference type="InterPro" id="IPR003594">
    <property type="entry name" value="HATPase_dom"/>
</dbReference>
<reference evidence="4" key="1">
    <citation type="submission" date="2022-10" db="EMBL/GenBank/DDBJ databases">
        <title>The complete genomes of actinobacterial strains from the NBC collection.</title>
        <authorList>
            <person name="Joergensen T.S."/>
            <person name="Alvarez Arevalo M."/>
            <person name="Sterndorff E.B."/>
            <person name="Faurdal D."/>
            <person name="Vuksanovic O."/>
            <person name="Mourched A.-S."/>
            <person name="Charusanti P."/>
            <person name="Shaw S."/>
            <person name="Blin K."/>
            <person name="Weber T."/>
        </authorList>
    </citation>
    <scope>NUCLEOTIDE SEQUENCE</scope>
    <source>
        <strain evidence="4">NBC_00008</strain>
    </source>
</reference>
<dbReference type="Pfam" id="PF13581">
    <property type="entry name" value="HATPase_c_2"/>
    <property type="match status" value="1"/>
</dbReference>
<proteinExistence type="predicted"/>
<dbReference type="Gene3D" id="3.30.565.10">
    <property type="entry name" value="Histidine kinase-like ATPase, C-terminal domain"/>
    <property type="match status" value="1"/>
</dbReference>
<keyword evidence="4" id="KW-0067">ATP-binding</keyword>
<dbReference type="InterPro" id="IPR036890">
    <property type="entry name" value="HATPase_C_sf"/>
</dbReference>
<keyword evidence="1" id="KW-0418">Kinase</keyword>
<keyword evidence="1" id="KW-0808">Transferase</keyword>
<protein>
    <submittedName>
        <fullName evidence="4">ATP-binding protein</fullName>
    </submittedName>
</protein>
<dbReference type="AlphaFoldDB" id="A0AAU2VPU7"/>
<keyword evidence="4" id="KW-0547">Nucleotide-binding</keyword>
<dbReference type="CDD" id="cd16936">
    <property type="entry name" value="HATPase_RsbW-like"/>
    <property type="match status" value="1"/>
</dbReference>
<name>A0AAU2VPU7_9ACTN</name>
<dbReference type="EMBL" id="CP108313">
    <property type="protein sequence ID" value="WTW69550.1"/>
    <property type="molecule type" value="Genomic_DNA"/>
</dbReference>
<feature type="domain" description="Histidine kinase/HSP90-like ATPase" evidence="3">
    <location>
        <begin position="25"/>
        <end position="134"/>
    </location>
</feature>
<feature type="region of interest" description="Disordered" evidence="2">
    <location>
        <begin position="119"/>
        <end position="161"/>
    </location>
</feature>
<dbReference type="GO" id="GO:0005524">
    <property type="term" value="F:ATP binding"/>
    <property type="evidence" value="ECO:0007669"/>
    <property type="project" value="UniProtKB-KW"/>
</dbReference>
<dbReference type="PANTHER" id="PTHR35526">
    <property type="entry name" value="ANTI-SIGMA-F FACTOR RSBW-RELATED"/>
    <property type="match status" value="1"/>
</dbReference>
<organism evidence="4">
    <name type="scientific">Streptomyces sp. NBC_00008</name>
    <dbReference type="NCBI Taxonomy" id="2903610"/>
    <lineage>
        <taxon>Bacteria</taxon>
        <taxon>Bacillati</taxon>
        <taxon>Actinomycetota</taxon>
        <taxon>Actinomycetes</taxon>
        <taxon>Kitasatosporales</taxon>
        <taxon>Streptomycetaceae</taxon>
        <taxon>Streptomyces</taxon>
    </lineage>
</organism>
<dbReference type="GO" id="GO:0004674">
    <property type="term" value="F:protein serine/threonine kinase activity"/>
    <property type="evidence" value="ECO:0007669"/>
    <property type="project" value="UniProtKB-KW"/>
</dbReference>
<evidence type="ECO:0000259" key="3">
    <source>
        <dbReference type="Pfam" id="PF13581"/>
    </source>
</evidence>
<gene>
    <name evidence="4" type="ORF">OG398_15340</name>
</gene>
<keyword evidence="1" id="KW-0723">Serine/threonine-protein kinase</keyword>
<sequence>MNSTATTSAAERAALVIEDDSTAGVARARDAARTFAHSLDPALEAEAAETLTLVVSELATNAVRHGGGSYTLRLDATADAVHVAVSDPSSEPPHERTPDLSGGTGGFGWHMIRHLADDVTTVPGPGQGKTIRARLGRHRATEGSETTAQRPPMTRGCRHPV</sequence>
<evidence type="ECO:0000256" key="1">
    <source>
        <dbReference type="ARBA" id="ARBA00022527"/>
    </source>
</evidence>
<evidence type="ECO:0000313" key="4">
    <source>
        <dbReference type="EMBL" id="WTW69550.1"/>
    </source>
</evidence>
<accession>A0AAU2VPU7</accession>
<dbReference type="PANTHER" id="PTHR35526:SF3">
    <property type="entry name" value="ANTI-SIGMA-F FACTOR RSBW"/>
    <property type="match status" value="1"/>
</dbReference>
<dbReference type="SUPFAM" id="SSF55874">
    <property type="entry name" value="ATPase domain of HSP90 chaperone/DNA topoisomerase II/histidine kinase"/>
    <property type="match status" value="1"/>
</dbReference>
<dbReference type="InterPro" id="IPR050267">
    <property type="entry name" value="Anti-sigma-factor_SerPK"/>
</dbReference>
<evidence type="ECO:0000256" key="2">
    <source>
        <dbReference type="SAM" id="MobiDB-lite"/>
    </source>
</evidence>